<reference evidence="2 3" key="1">
    <citation type="submission" date="2020-12" db="EMBL/GenBank/DDBJ databases">
        <title>Concerted genomic and epigenomic changes stabilize Arabidopsis allopolyploids.</title>
        <authorList>
            <person name="Chen Z."/>
        </authorList>
    </citation>
    <scope>NUCLEOTIDE SEQUENCE [LARGE SCALE GENOMIC DNA]</scope>
    <source>
        <strain evidence="2">As9502</strain>
        <tissue evidence="2">Leaf</tissue>
    </source>
</reference>
<evidence type="ECO:0000313" key="3">
    <source>
        <dbReference type="Proteomes" id="UP000694251"/>
    </source>
</evidence>
<dbReference type="OrthoDB" id="1867629at2759"/>
<dbReference type="InterPro" id="IPR050796">
    <property type="entry name" value="SCF_F-box_component"/>
</dbReference>
<dbReference type="InterPro" id="IPR006527">
    <property type="entry name" value="F-box-assoc_dom_typ1"/>
</dbReference>
<comment type="caution">
    <text evidence="2">The sequence shown here is derived from an EMBL/GenBank/DDBJ whole genome shotgun (WGS) entry which is preliminary data.</text>
</comment>
<protein>
    <submittedName>
        <fullName evidence="2">F-box domain</fullName>
    </submittedName>
</protein>
<dbReference type="InterPro" id="IPR017451">
    <property type="entry name" value="F-box-assoc_interact_dom"/>
</dbReference>
<dbReference type="PROSITE" id="PS50181">
    <property type="entry name" value="FBOX"/>
    <property type="match status" value="1"/>
</dbReference>
<keyword evidence="3" id="KW-1185">Reference proteome</keyword>
<dbReference type="Pfam" id="PF07734">
    <property type="entry name" value="FBA_1"/>
    <property type="match status" value="1"/>
</dbReference>
<feature type="domain" description="F-box" evidence="1">
    <location>
        <begin position="11"/>
        <end position="57"/>
    </location>
</feature>
<dbReference type="Proteomes" id="UP000694251">
    <property type="component" value="Chromosome 8"/>
</dbReference>
<dbReference type="NCBIfam" id="TIGR01640">
    <property type="entry name" value="F_box_assoc_1"/>
    <property type="match status" value="1"/>
</dbReference>
<name>A0A8T2B7R8_ARASU</name>
<dbReference type="InterPro" id="IPR001810">
    <property type="entry name" value="F-box_dom"/>
</dbReference>
<dbReference type="AlphaFoldDB" id="A0A8T2B7R8"/>
<dbReference type="EMBL" id="JAEFBJ010000008">
    <property type="protein sequence ID" value="KAG7583347.1"/>
    <property type="molecule type" value="Genomic_DNA"/>
</dbReference>
<sequence length="374" mass="43485">MRNMNEMMLKKRSTKYLPEDLVVEILSRVPLTSLARLRWACKGWNDLIKDKILAKKPSQIIMLIDSRVYLASVNIHKINNNKVNLTSQFSLKDPLSHNFSEEVDIQNVFHCDGLLLCTTKDDRLVVWNPLSRETRWIQPRNTNKEFEYFALGKSSSNKYKILRIVHTGKTHPGLLEFEIYDFTSNSWKVISESRDWLKPLWKSCVMSVNGNIYWLASREGDGIFLQSFDFSTERFRRVSLPGDHHYYNIFSLAVTREKQQLCLLTQDRQVPARNVWIATKIESKGAASWIKFLSFDLPNFHHPFHFCSPMNFLIDRENKVLVCPGRKNGVSNNFLNILGENKFIQVDHQDGKSVCSLLVNYVPTFVQIHQGSLK</sequence>
<dbReference type="PANTHER" id="PTHR31672:SF13">
    <property type="entry name" value="F-BOX PROTEIN CPR30-LIKE"/>
    <property type="match status" value="1"/>
</dbReference>
<dbReference type="SMART" id="SM00256">
    <property type="entry name" value="FBOX"/>
    <property type="match status" value="1"/>
</dbReference>
<gene>
    <name evidence="2" type="ORF">ISN44_As08g028730</name>
</gene>
<evidence type="ECO:0000313" key="2">
    <source>
        <dbReference type="EMBL" id="KAG7583347.1"/>
    </source>
</evidence>
<dbReference type="PANTHER" id="PTHR31672">
    <property type="entry name" value="BNACNNG10540D PROTEIN"/>
    <property type="match status" value="1"/>
</dbReference>
<proteinExistence type="predicted"/>
<dbReference type="CDD" id="cd22157">
    <property type="entry name" value="F-box_AtFBW1-like"/>
    <property type="match status" value="1"/>
</dbReference>
<dbReference type="Pfam" id="PF12937">
    <property type="entry name" value="F-box-like"/>
    <property type="match status" value="1"/>
</dbReference>
<organism evidence="2 3">
    <name type="scientific">Arabidopsis suecica</name>
    <name type="common">Swedish thale-cress</name>
    <name type="synonym">Cardaminopsis suecica</name>
    <dbReference type="NCBI Taxonomy" id="45249"/>
    <lineage>
        <taxon>Eukaryota</taxon>
        <taxon>Viridiplantae</taxon>
        <taxon>Streptophyta</taxon>
        <taxon>Embryophyta</taxon>
        <taxon>Tracheophyta</taxon>
        <taxon>Spermatophyta</taxon>
        <taxon>Magnoliopsida</taxon>
        <taxon>eudicotyledons</taxon>
        <taxon>Gunneridae</taxon>
        <taxon>Pentapetalae</taxon>
        <taxon>rosids</taxon>
        <taxon>malvids</taxon>
        <taxon>Brassicales</taxon>
        <taxon>Brassicaceae</taxon>
        <taxon>Camelineae</taxon>
        <taxon>Arabidopsis</taxon>
    </lineage>
</organism>
<accession>A0A8T2B7R8</accession>
<evidence type="ECO:0000259" key="1">
    <source>
        <dbReference type="PROSITE" id="PS50181"/>
    </source>
</evidence>